<dbReference type="Proteomes" id="UP000309584">
    <property type="component" value="Unassembled WGS sequence"/>
</dbReference>
<keyword evidence="1" id="KW-0812">Transmembrane</keyword>
<protein>
    <submittedName>
        <fullName evidence="2">Uncharacterized protein</fullName>
    </submittedName>
</protein>
<feature type="transmembrane region" description="Helical" evidence="1">
    <location>
        <begin position="96"/>
        <end position="119"/>
    </location>
</feature>
<keyword evidence="1" id="KW-0472">Membrane</keyword>
<sequence>MLFNIMMYILLAYLYWTLYKVVRIFDFAKRFENAFKKNKQYIYIENPLFKSNNYSQRFILCYIVIIICLIVLFFILKKLGWLSIISSRDLFDFFSTAYILFFLWAILSCIFLPILICVFGDSIVQNEDGFLVRAFGEEYFFENKKFTLYIDKALMNFRRGPIFPHQMIYLQKTNGDKNDIILCLLPNTAKNKKFIEEKLILQVKEEK</sequence>
<comment type="caution">
    <text evidence="2">The sequence shown here is derived from an EMBL/GenBank/DDBJ whole genome shotgun (WGS) entry which is preliminary data.</text>
</comment>
<feature type="transmembrane region" description="Helical" evidence="1">
    <location>
        <begin position="6"/>
        <end position="22"/>
    </location>
</feature>
<evidence type="ECO:0000313" key="2">
    <source>
        <dbReference type="EMBL" id="TKX33377.1"/>
    </source>
</evidence>
<name>A0ABY2TGY3_9BACT</name>
<evidence type="ECO:0000313" key="3">
    <source>
        <dbReference type="Proteomes" id="UP000309584"/>
    </source>
</evidence>
<keyword evidence="1" id="KW-1133">Transmembrane helix</keyword>
<accession>A0ABY2TGY3</accession>
<feature type="transmembrane region" description="Helical" evidence="1">
    <location>
        <begin position="58"/>
        <end position="76"/>
    </location>
</feature>
<dbReference type="EMBL" id="NXLY01000017">
    <property type="protein sequence ID" value="TKX33377.1"/>
    <property type="molecule type" value="Genomic_DNA"/>
</dbReference>
<keyword evidence="3" id="KW-1185">Reference proteome</keyword>
<gene>
    <name evidence="2" type="ORF">CQA75_07795</name>
</gene>
<organism evidence="2 3">
    <name type="scientific">Campylobacter taeniopygiae</name>
    <dbReference type="NCBI Taxonomy" id="2510188"/>
    <lineage>
        <taxon>Bacteria</taxon>
        <taxon>Pseudomonadati</taxon>
        <taxon>Campylobacterota</taxon>
        <taxon>Epsilonproteobacteria</taxon>
        <taxon>Campylobacterales</taxon>
        <taxon>Campylobacteraceae</taxon>
        <taxon>Campylobacter</taxon>
    </lineage>
</organism>
<reference evidence="2 3" key="1">
    <citation type="submission" date="2018-05" db="EMBL/GenBank/DDBJ databases">
        <title>Novel Campyloabacter and Helicobacter Species and Strains.</title>
        <authorList>
            <person name="Mannion A.J."/>
            <person name="Shen Z."/>
            <person name="Fox J.G."/>
        </authorList>
    </citation>
    <scope>NUCLEOTIDE SEQUENCE [LARGE SCALE GENOMIC DNA]</scope>
    <source>
        <strain evidence="3">MIT10-5678</strain>
    </source>
</reference>
<evidence type="ECO:0000256" key="1">
    <source>
        <dbReference type="SAM" id="Phobius"/>
    </source>
</evidence>
<proteinExistence type="predicted"/>